<dbReference type="Proteomes" id="UP000015103">
    <property type="component" value="Unassembled WGS sequence"/>
</dbReference>
<dbReference type="HOGENOM" id="CLU_1206097_0_0_1"/>
<dbReference type="InParanoid" id="T1I3H5"/>
<evidence type="ECO:0000313" key="1">
    <source>
        <dbReference type="EnsemblMetazoa" id="RPRC010844-PA"/>
    </source>
</evidence>
<proteinExistence type="predicted"/>
<accession>T1I3H5</accession>
<protein>
    <submittedName>
        <fullName evidence="1">Uncharacterized protein</fullName>
    </submittedName>
</protein>
<organism evidence="1 2">
    <name type="scientific">Rhodnius prolixus</name>
    <name type="common">Triatomid bug</name>
    <dbReference type="NCBI Taxonomy" id="13249"/>
    <lineage>
        <taxon>Eukaryota</taxon>
        <taxon>Metazoa</taxon>
        <taxon>Ecdysozoa</taxon>
        <taxon>Arthropoda</taxon>
        <taxon>Hexapoda</taxon>
        <taxon>Insecta</taxon>
        <taxon>Pterygota</taxon>
        <taxon>Neoptera</taxon>
        <taxon>Paraneoptera</taxon>
        <taxon>Hemiptera</taxon>
        <taxon>Heteroptera</taxon>
        <taxon>Panheteroptera</taxon>
        <taxon>Cimicomorpha</taxon>
        <taxon>Reduviidae</taxon>
        <taxon>Triatominae</taxon>
        <taxon>Rhodnius</taxon>
    </lineage>
</organism>
<name>T1I3H5_RHOPR</name>
<keyword evidence="2" id="KW-1185">Reference proteome</keyword>
<dbReference type="AlphaFoldDB" id="T1I3H5"/>
<sequence>MSHRRRPHKCNALYGLRQLEKEAEESVVAQNLLNILQKYANNNDQLVCNAVLSIVQLLNDKSIVRNFNHDRIPFLPYNRKKCRHKRRYRARMSRNQGKFKSRQYLKGLAFLRYESNRLQEARRLLDSLKECAGGDKLAQAISYIVEKVNNSSAGNIFAKSNDFCPSDTDLVEERSTRLGQTRLKESPKTMHARWCTKRSRCCHVLKLAIEKQMLRRRKRLKNDSDPKNYQ</sequence>
<evidence type="ECO:0000313" key="2">
    <source>
        <dbReference type="Proteomes" id="UP000015103"/>
    </source>
</evidence>
<reference evidence="1" key="1">
    <citation type="submission" date="2015-05" db="UniProtKB">
        <authorList>
            <consortium name="EnsemblMetazoa"/>
        </authorList>
    </citation>
    <scope>IDENTIFICATION</scope>
</reference>
<dbReference type="VEuPathDB" id="VectorBase:RPRC010844"/>
<dbReference type="EMBL" id="ACPB03010509">
    <property type="status" value="NOT_ANNOTATED_CDS"/>
    <property type="molecule type" value="Genomic_DNA"/>
</dbReference>
<dbReference type="EnsemblMetazoa" id="RPRC010844-RA">
    <property type="protein sequence ID" value="RPRC010844-PA"/>
    <property type="gene ID" value="RPRC010844"/>
</dbReference>